<dbReference type="EMBL" id="VLTL01000088">
    <property type="protein sequence ID" value="KAA0161897.1"/>
    <property type="molecule type" value="Genomic_DNA"/>
</dbReference>
<dbReference type="EMBL" id="VLTM01000122">
    <property type="protein sequence ID" value="KAA0150530.1"/>
    <property type="molecule type" value="Genomic_DNA"/>
</dbReference>
<dbReference type="InterPro" id="IPR040065">
    <property type="entry name" value="LZIC"/>
</dbReference>
<dbReference type="PANTHER" id="PTHR16505">
    <property type="entry name" value="PROTEIN LZIC"/>
    <property type="match status" value="1"/>
</dbReference>
<dbReference type="InterPro" id="IPR009428">
    <property type="entry name" value="ICAT_dom"/>
</dbReference>
<dbReference type="OMA" id="TKMMAGN"/>
<evidence type="ECO:0000256" key="1">
    <source>
        <dbReference type="ARBA" id="ARBA00006505"/>
    </source>
</evidence>
<comment type="caution">
    <text evidence="8">The sequence shown here is derived from an EMBL/GenBank/DDBJ whole genome shotgun (WGS) entry which is preliminary data.</text>
</comment>
<dbReference type="InterPro" id="IPR036911">
    <property type="entry name" value="ICAT_sf"/>
</dbReference>
<evidence type="ECO:0000313" key="9">
    <source>
        <dbReference type="Proteomes" id="UP000322899"/>
    </source>
</evidence>
<sequence>MASHGQDETARLKANLDDQLQRLLTQLDDLEELREELEDDEYEEVRVDTLEQLEELQVQMDNFSKGNATLVSQLGAMRLAIEATIKSEARTPEIIRMFAAKQAPSLRQRFRDLKEGAKLGRVSERAFQGQATEICMALRKLGEDLTEEEAAVLRAHDSTAGRFTEASAEVGEAIMGVASAQVAAAATSSHTA</sequence>
<feature type="domain" description="Beta-catenin-interacting ICAT" evidence="3">
    <location>
        <begin position="117"/>
        <end position="184"/>
    </location>
</feature>
<keyword evidence="10" id="KW-1185">Reference proteome</keyword>
<dbReference type="EMBL" id="VLTN01000038">
    <property type="protein sequence ID" value="KAA0149970.1"/>
    <property type="molecule type" value="Genomic_DNA"/>
</dbReference>
<gene>
    <name evidence="8" type="ORF">FNF27_06233</name>
    <name evidence="7" type="ORF">FNF28_04894</name>
    <name evidence="4" type="ORF">FNF29_05590</name>
    <name evidence="6" type="ORF">FNF31_05597</name>
    <name evidence="5" type="ORF">FNF31_07012</name>
</gene>
<dbReference type="Proteomes" id="UP000323011">
    <property type="component" value="Unassembled WGS sequence"/>
</dbReference>
<evidence type="ECO:0000313" key="8">
    <source>
        <dbReference type="EMBL" id="KAA0171726.1"/>
    </source>
</evidence>
<dbReference type="Proteomes" id="UP000322899">
    <property type="component" value="Unassembled WGS sequence"/>
</dbReference>
<dbReference type="SUPFAM" id="SSF81730">
    <property type="entry name" value="beta-catenin-interacting protein ICAT"/>
    <property type="match status" value="1"/>
</dbReference>
<protein>
    <recommendedName>
        <fullName evidence="3">Beta-catenin-interacting ICAT domain-containing protein</fullName>
    </recommendedName>
</protein>
<evidence type="ECO:0000313" key="10">
    <source>
        <dbReference type="Proteomes" id="UP000323011"/>
    </source>
</evidence>
<name>A0A5A8E1Q9_CAFRO</name>
<evidence type="ECO:0000313" key="11">
    <source>
        <dbReference type="Proteomes" id="UP000324907"/>
    </source>
</evidence>
<dbReference type="GO" id="GO:0008013">
    <property type="term" value="F:beta-catenin binding"/>
    <property type="evidence" value="ECO:0007669"/>
    <property type="project" value="InterPro"/>
</dbReference>
<feature type="coiled-coil region" evidence="2">
    <location>
        <begin position="13"/>
        <end position="43"/>
    </location>
</feature>
<dbReference type="OrthoDB" id="10262856at2759"/>
<accession>A0A5A8E1Q9</accession>
<dbReference type="AlphaFoldDB" id="A0A5A8E1Q9"/>
<evidence type="ECO:0000313" key="5">
    <source>
        <dbReference type="EMBL" id="KAA0150530.1"/>
    </source>
</evidence>
<keyword evidence="2" id="KW-0175">Coiled coil</keyword>
<evidence type="ECO:0000256" key="2">
    <source>
        <dbReference type="SAM" id="Coils"/>
    </source>
</evidence>
<reference evidence="9 10" key="1">
    <citation type="submission" date="2019-07" db="EMBL/GenBank/DDBJ databases">
        <title>Genomes of Cafeteria roenbergensis.</title>
        <authorList>
            <person name="Fischer M.G."/>
            <person name="Hackl T."/>
            <person name="Roman M."/>
        </authorList>
    </citation>
    <scope>NUCLEOTIDE SEQUENCE [LARGE SCALE GENOMIC DNA]</scope>
    <source>
        <strain evidence="4 10">BVI</strain>
        <strain evidence="5 12">Cflag</strain>
        <strain evidence="8 9">E4-10P</strain>
        <strain evidence="7 11">RCC970-E3</strain>
    </source>
</reference>
<comment type="similarity">
    <text evidence="1">Belongs to the CTNNBIP1 family.</text>
</comment>
<dbReference type="Proteomes" id="UP000324907">
    <property type="component" value="Unassembled WGS sequence"/>
</dbReference>
<evidence type="ECO:0000259" key="3">
    <source>
        <dbReference type="Pfam" id="PF06384"/>
    </source>
</evidence>
<dbReference type="Gene3D" id="1.10.10.490">
    <property type="entry name" value="Beta-catenin-interacting ICAT"/>
    <property type="match status" value="1"/>
</dbReference>
<evidence type="ECO:0000313" key="7">
    <source>
        <dbReference type="EMBL" id="KAA0161897.1"/>
    </source>
</evidence>
<dbReference type="Pfam" id="PF06384">
    <property type="entry name" value="ICAT"/>
    <property type="match status" value="1"/>
</dbReference>
<dbReference type="PANTHER" id="PTHR16505:SF8">
    <property type="entry name" value="PROTEIN LZIC"/>
    <property type="match status" value="1"/>
</dbReference>
<dbReference type="EMBL" id="VLTM01000073">
    <property type="protein sequence ID" value="KAA0157957.1"/>
    <property type="molecule type" value="Genomic_DNA"/>
</dbReference>
<dbReference type="Proteomes" id="UP000325113">
    <property type="component" value="Unassembled WGS sequence"/>
</dbReference>
<evidence type="ECO:0000313" key="6">
    <source>
        <dbReference type="EMBL" id="KAA0157957.1"/>
    </source>
</evidence>
<organism evidence="8 9">
    <name type="scientific">Cafeteria roenbergensis</name>
    <name type="common">Marine flagellate</name>
    <dbReference type="NCBI Taxonomy" id="33653"/>
    <lineage>
        <taxon>Eukaryota</taxon>
        <taxon>Sar</taxon>
        <taxon>Stramenopiles</taxon>
        <taxon>Bigyra</taxon>
        <taxon>Opalozoa</taxon>
        <taxon>Bicosoecida</taxon>
        <taxon>Cafeteriaceae</taxon>
        <taxon>Cafeteria</taxon>
    </lineage>
</organism>
<evidence type="ECO:0000313" key="4">
    <source>
        <dbReference type="EMBL" id="KAA0149970.1"/>
    </source>
</evidence>
<proteinExistence type="inferred from homology"/>
<evidence type="ECO:0000313" key="12">
    <source>
        <dbReference type="Proteomes" id="UP000325113"/>
    </source>
</evidence>
<dbReference type="EMBL" id="VLTO01000052">
    <property type="protein sequence ID" value="KAA0171726.1"/>
    <property type="molecule type" value="Genomic_DNA"/>
</dbReference>